<sequence>MTRYEILLSLGENFVKLVGKNLIPVHVLDWKVYYEAYLKETEYHKKHFKKVRKTHMIQLIAENYNITERTMFNVVSFMEGK</sequence>
<evidence type="ECO:0000313" key="2">
    <source>
        <dbReference type="Proteomes" id="UP000289775"/>
    </source>
</evidence>
<dbReference type="RefSeq" id="WP_129750286.1">
    <property type="nucleotide sequence ID" value="NZ_JUIW01000003.1"/>
</dbReference>
<evidence type="ECO:0000313" key="1">
    <source>
        <dbReference type="EMBL" id="RYJ44530.1"/>
    </source>
</evidence>
<dbReference type="AlphaFoldDB" id="A0A444WFA3"/>
<name>A0A444WFA3_9FLAO</name>
<proteinExistence type="predicted"/>
<dbReference type="OrthoDB" id="1363300at2"/>
<gene>
    <name evidence="1" type="ORF">NU09_1140</name>
</gene>
<comment type="caution">
    <text evidence="1">The sequence shown here is derived from an EMBL/GenBank/DDBJ whole genome shotgun (WGS) entry which is preliminary data.</text>
</comment>
<organism evidence="1 2">
    <name type="scientific">Flavobacterium beibuense</name>
    <dbReference type="NCBI Taxonomy" id="657326"/>
    <lineage>
        <taxon>Bacteria</taxon>
        <taxon>Pseudomonadati</taxon>
        <taxon>Bacteroidota</taxon>
        <taxon>Flavobacteriia</taxon>
        <taxon>Flavobacteriales</taxon>
        <taxon>Flavobacteriaceae</taxon>
        <taxon>Flavobacterium</taxon>
    </lineage>
</organism>
<protein>
    <submittedName>
        <fullName evidence="1">Uncharacterized protein</fullName>
    </submittedName>
</protein>
<reference evidence="1 2" key="1">
    <citation type="submission" date="2014-12" db="EMBL/GenBank/DDBJ databases">
        <title>Genome sequence of Flavobacterium beibuense RSKm HC5.</title>
        <authorList>
            <person name="Kim J.F."/>
            <person name="Song J.Y."/>
            <person name="Kwak M.-J."/>
            <person name="Lee S.-W."/>
        </authorList>
    </citation>
    <scope>NUCLEOTIDE SEQUENCE [LARGE SCALE GENOMIC DNA]</scope>
    <source>
        <strain evidence="1 2">RSKm HC5</strain>
    </source>
</reference>
<dbReference type="EMBL" id="JUIW01000003">
    <property type="protein sequence ID" value="RYJ44530.1"/>
    <property type="molecule type" value="Genomic_DNA"/>
</dbReference>
<accession>A0A444WFA3</accession>
<dbReference type="Proteomes" id="UP000289775">
    <property type="component" value="Unassembled WGS sequence"/>
</dbReference>
<keyword evidence="2" id="KW-1185">Reference proteome</keyword>